<dbReference type="EMBL" id="JADOGI010000050">
    <property type="protein sequence ID" value="MBF8187697.1"/>
    <property type="molecule type" value="Genomic_DNA"/>
</dbReference>
<name>A0A931AEC7_9ACTN</name>
<protein>
    <recommendedName>
        <fullName evidence="4">Nuclease</fullName>
    </recommendedName>
</protein>
<evidence type="ECO:0000313" key="2">
    <source>
        <dbReference type="EMBL" id="MBF8187697.1"/>
    </source>
</evidence>
<dbReference type="AlphaFoldDB" id="A0A931AEC7"/>
<comment type="caution">
    <text evidence="2">The sequence shown here is derived from an EMBL/GenBank/DDBJ whole genome shotgun (WGS) entry which is preliminary data.</text>
</comment>
<evidence type="ECO:0000313" key="3">
    <source>
        <dbReference type="Proteomes" id="UP000605361"/>
    </source>
</evidence>
<dbReference type="SUPFAM" id="SSF50199">
    <property type="entry name" value="Staphylococcal nuclease"/>
    <property type="match status" value="1"/>
</dbReference>
<proteinExistence type="predicted"/>
<dbReference type="Gene3D" id="2.40.50.90">
    <property type="match status" value="1"/>
</dbReference>
<dbReference type="InterPro" id="IPR035437">
    <property type="entry name" value="SNase_OB-fold_sf"/>
</dbReference>
<feature type="region of interest" description="Disordered" evidence="1">
    <location>
        <begin position="1"/>
        <end position="21"/>
    </location>
</feature>
<evidence type="ECO:0008006" key="4">
    <source>
        <dbReference type="Google" id="ProtNLM"/>
    </source>
</evidence>
<dbReference type="Proteomes" id="UP000605361">
    <property type="component" value="Unassembled WGS sequence"/>
</dbReference>
<accession>A0A931AEC7</accession>
<gene>
    <name evidence="2" type="ORF">ITP53_18530</name>
</gene>
<reference evidence="2" key="1">
    <citation type="submission" date="2020-11" db="EMBL/GenBank/DDBJ databases">
        <title>Whole-genome analyses of Nonomuraea sp. K274.</title>
        <authorList>
            <person name="Veyisoglu A."/>
        </authorList>
    </citation>
    <scope>NUCLEOTIDE SEQUENCE</scope>
    <source>
        <strain evidence="2">K274</strain>
    </source>
</reference>
<evidence type="ECO:0000256" key="1">
    <source>
        <dbReference type="SAM" id="MobiDB-lite"/>
    </source>
</evidence>
<dbReference type="RefSeq" id="WP_195896656.1">
    <property type="nucleotide sequence ID" value="NZ_JADOGI010000050.1"/>
</dbReference>
<sequence length="219" mass="23801">MSIRMVSIDTPESEFGGSPPTAQATLERAKARLQDGTYNALPQDLRDYLIAHITPDAAQRHLSAGKLAAEAHKSMVNTRLSRPDGSQRKLAVIATGELVEGNGRLLAYTAPWFSGTASDPLPPREHPDRRTFNLDMVALGWAATFIIYPSIPRPADLNLLLAEAEAAWQEQRGAWAQFGSDLLLGYEYRACIKLGAATWTTPRTPSQVPTSGCAWTCGP</sequence>
<organism evidence="2 3">
    <name type="scientific">Nonomuraea cypriaca</name>
    <dbReference type="NCBI Taxonomy" id="1187855"/>
    <lineage>
        <taxon>Bacteria</taxon>
        <taxon>Bacillati</taxon>
        <taxon>Actinomycetota</taxon>
        <taxon>Actinomycetes</taxon>
        <taxon>Streptosporangiales</taxon>
        <taxon>Streptosporangiaceae</taxon>
        <taxon>Nonomuraea</taxon>
    </lineage>
</organism>
<keyword evidence="3" id="KW-1185">Reference proteome</keyword>